<keyword evidence="2" id="KW-1185">Reference proteome</keyword>
<comment type="caution">
    <text evidence="1">The sequence shown here is derived from an EMBL/GenBank/DDBJ whole genome shotgun (WGS) entry which is preliminary data.</text>
</comment>
<evidence type="ECO:0000313" key="1">
    <source>
        <dbReference type="EMBL" id="KAG6756308.1"/>
    </source>
</evidence>
<organism evidence="1 2">
    <name type="scientific">Populus tomentosa</name>
    <name type="common">Chinese white poplar</name>
    <dbReference type="NCBI Taxonomy" id="118781"/>
    <lineage>
        <taxon>Eukaryota</taxon>
        <taxon>Viridiplantae</taxon>
        <taxon>Streptophyta</taxon>
        <taxon>Embryophyta</taxon>
        <taxon>Tracheophyta</taxon>
        <taxon>Spermatophyta</taxon>
        <taxon>Magnoliopsida</taxon>
        <taxon>eudicotyledons</taxon>
        <taxon>Gunneridae</taxon>
        <taxon>Pentapetalae</taxon>
        <taxon>rosids</taxon>
        <taxon>fabids</taxon>
        <taxon>Malpighiales</taxon>
        <taxon>Salicaceae</taxon>
        <taxon>Saliceae</taxon>
        <taxon>Populus</taxon>
    </lineage>
</organism>
<accession>A0A8X7YN15</accession>
<protein>
    <submittedName>
        <fullName evidence="1">Uncharacterized protein</fullName>
    </submittedName>
</protein>
<evidence type="ECO:0000313" key="2">
    <source>
        <dbReference type="Proteomes" id="UP000886885"/>
    </source>
</evidence>
<gene>
    <name evidence="1" type="ORF">POTOM_039735</name>
</gene>
<sequence>MAQQAIQSRARAKAVDHHEKYHGLPTLTGRSKKLVFSMARDKVLCDELDSVVGGSKLRKEGYIGLNGQKCSNQSNYEAWGFEVSVHLLRQRLLNKDGGR</sequence>
<dbReference type="AlphaFoldDB" id="A0A8X7YN15"/>
<reference evidence="1" key="1">
    <citation type="journal article" date="2020" name="bioRxiv">
        <title>Hybrid origin of Populus tomentosa Carr. identified through genome sequencing and phylogenomic analysis.</title>
        <authorList>
            <person name="An X."/>
            <person name="Gao K."/>
            <person name="Chen Z."/>
            <person name="Li J."/>
            <person name="Yang X."/>
            <person name="Yang X."/>
            <person name="Zhou J."/>
            <person name="Guo T."/>
            <person name="Zhao T."/>
            <person name="Huang S."/>
            <person name="Miao D."/>
            <person name="Khan W.U."/>
            <person name="Rao P."/>
            <person name="Ye M."/>
            <person name="Lei B."/>
            <person name="Liao W."/>
            <person name="Wang J."/>
            <person name="Ji L."/>
            <person name="Li Y."/>
            <person name="Guo B."/>
            <person name="Mustafa N.S."/>
            <person name="Li S."/>
            <person name="Yun Q."/>
            <person name="Keller S.R."/>
            <person name="Mao J."/>
            <person name="Zhang R."/>
            <person name="Strauss S.H."/>
        </authorList>
    </citation>
    <scope>NUCLEOTIDE SEQUENCE</scope>
    <source>
        <strain evidence="1">GM15</strain>
        <tissue evidence="1">Leaf</tissue>
    </source>
</reference>
<dbReference type="Proteomes" id="UP000886885">
    <property type="component" value="Chromosome 11A"/>
</dbReference>
<dbReference type="OrthoDB" id="1936608at2759"/>
<name>A0A8X7YN15_POPTO</name>
<proteinExistence type="predicted"/>
<dbReference type="EMBL" id="JAAWWB010000021">
    <property type="protein sequence ID" value="KAG6756308.1"/>
    <property type="molecule type" value="Genomic_DNA"/>
</dbReference>